<protein>
    <recommendedName>
        <fullName evidence="2">Mediator of RNA polymerase II transcription subunit 25</fullName>
    </recommendedName>
</protein>
<reference evidence="4" key="1">
    <citation type="submission" date="2023-01" db="EMBL/GenBank/DDBJ databases">
        <title>Genome assembly of the deep-sea coral Lophelia pertusa.</title>
        <authorList>
            <person name="Herrera S."/>
            <person name="Cordes E."/>
        </authorList>
    </citation>
    <scope>NUCLEOTIDE SEQUENCE</scope>
    <source>
        <strain evidence="4">USNM1676648</strain>
        <tissue evidence="4">Polyp</tissue>
    </source>
</reference>
<gene>
    <name evidence="4" type="primary">MED25_1</name>
    <name evidence="4" type="ORF">OS493_036688</name>
</gene>
<proteinExistence type="inferred from homology"/>
<evidence type="ECO:0000256" key="2">
    <source>
        <dbReference type="ARBA" id="ARBA00019694"/>
    </source>
</evidence>
<evidence type="ECO:0000259" key="3">
    <source>
        <dbReference type="Pfam" id="PF11265"/>
    </source>
</evidence>
<dbReference type="GO" id="GO:0045944">
    <property type="term" value="P:positive regulation of transcription by RNA polymerase II"/>
    <property type="evidence" value="ECO:0007669"/>
    <property type="project" value="TreeGrafter"/>
</dbReference>
<dbReference type="OrthoDB" id="7690434at2759"/>
<dbReference type="PANTHER" id="PTHR12433">
    <property type="entry name" value="MEDIATOR OF RNA POLYMERASE II TRANSCRIPTION SUBUNIT 25"/>
    <property type="match status" value="1"/>
</dbReference>
<accession>A0A9W9ZZ14</accession>
<evidence type="ECO:0000256" key="1">
    <source>
        <dbReference type="ARBA" id="ARBA00009102"/>
    </source>
</evidence>
<dbReference type="Pfam" id="PF11265">
    <property type="entry name" value="Med25_VWA"/>
    <property type="match status" value="1"/>
</dbReference>
<feature type="domain" description="Mediator of RNA polymerase II transcription subunit 25 von Willebrand factor type A" evidence="3">
    <location>
        <begin position="8"/>
        <end position="129"/>
    </location>
</feature>
<dbReference type="InterPro" id="IPR021419">
    <property type="entry name" value="Mediator_Med25_VWA"/>
</dbReference>
<dbReference type="PANTHER" id="PTHR12433:SF11">
    <property type="entry name" value="MEDIATOR OF RNA POLYMERASE II TRANSCRIPTION SUBUNIT 25"/>
    <property type="match status" value="1"/>
</dbReference>
<dbReference type="Proteomes" id="UP001163046">
    <property type="component" value="Unassembled WGS sequence"/>
</dbReference>
<evidence type="ECO:0000313" key="4">
    <source>
        <dbReference type="EMBL" id="KAJ7388614.1"/>
    </source>
</evidence>
<comment type="similarity">
    <text evidence="1">Belongs to the Mediator complex subunit 25 family.</text>
</comment>
<dbReference type="GO" id="GO:0005667">
    <property type="term" value="C:transcription regulator complex"/>
    <property type="evidence" value="ECO:0007669"/>
    <property type="project" value="TreeGrafter"/>
</dbReference>
<evidence type="ECO:0000313" key="5">
    <source>
        <dbReference type="Proteomes" id="UP001163046"/>
    </source>
</evidence>
<name>A0A9W9ZZ14_9CNID</name>
<dbReference type="EMBL" id="MU825459">
    <property type="protein sequence ID" value="KAJ7388614.1"/>
    <property type="molecule type" value="Genomic_DNA"/>
</dbReference>
<organism evidence="4 5">
    <name type="scientific">Desmophyllum pertusum</name>
    <dbReference type="NCBI Taxonomy" id="174260"/>
    <lineage>
        <taxon>Eukaryota</taxon>
        <taxon>Metazoa</taxon>
        <taxon>Cnidaria</taxon>
        <taxon>Anthozoa</taxon>
        <taxon>Hexacorallia</taxon>
        <taxon>Scleractinia</taxon>
        <taxon>Caryophylliina</taxon>
        <taxon>Caryophylliidae</taxon>
        <taxon>Desmophyllum</taxon>
    </lineage>
</organism>
<keyword evidence="5" id="KW-1185">Reference proteome</keyword>
<sequence length="137" mass="15394">MKERGSIELLCYFNGEIPVDSEYSFGYEYGPNQYGLVVYGTIGHTPEPAVQYVRETRNAKQLLQFLDEVRFEGGGSEECSLLAEALSIALQIFDERTLQRGQGYKGIVHKSCMVVCNSPPFGLPSRECADDYFDKNC</sequence>
<dbReference type="AlphaFoldDB" id="A0A9W9ZZ14"/>
<comment type="caution">
    <text evidence="4">The sequence shown here is derived from an EMBL/GenBank/DDBJ whole genome shotgun (WGS) entry which is preliminary data.</text>
</comment>
<dbReference type="GO" id="GO:0016592">
    <property type="term" value="C:mediator complex"/>
    <property type="evidence" value="ECO:0007669"/>
    <property type="project" value="TreeGrafter"/>
</dbReference>